<dbReference type="InterPro" id="IPR005198">
    <property type="entry name" value="Glyco_hydro_76"/>
</dbReference>
<keyword evidence="4" id="KW-1185">Reference proteome</keyword>
<comment type="caution">
    <text evidence="3">The sequence shown here is derived from an EMBL/GenBank/DDBJ whole genome shotgun (WGS) entry which is preliminary data.</text>
</comment>
<dbReference type="Pfam" id="PF03663">
    <property type="entry name" value="Glyco_hydro_76"/>
    <property type="match status" value="1"/>
</dbReference>
<accession>A0A7C8MC13</accession>
<dbReference type="InterPro" id="IPR053169">
    <property type="entry name" value="MUG_Protein"/>
</dbReference>
<evidence type="ECO:0000256" key="2">
    <source>
        <dbReference type="SAM" id="SignalP"/>
    </source>
</evidence>
<dbReference type="OrthoDB" id="4104179at2759"/>
<dbReference type="PANTHER" id="PTHR47791">
    <property type="entry name" value="MEIOTICALLY UP-REGULATED GENE 191 PROTEIN"/>
    <property type="match status" value="1"/>
</dbReference>
<dbReference type="EMBL" id="JAADJZ010000008">
    <property type="protein sequence ID" value="KAF2872855.1"/>
    <property type="molecule type" value="Genomic_DNA"/>
</dbReference>
<feature type="chain" id="PRO_5028813859" description="Six-hairpin glycosidase-like protein" evidence="2">
    <location>
        <begin position="30"/>
        <end position="585"/>
    </location>
</feature>
<keyword evidence="2" id="KW-0732">Signal</keyword>
<proteinExistence type="predicted"/>
<feature type="compositionally biased region" description="Basic and acidic residues" evidence="1">
    <location>
        <begin position="524"/>
        <end position="534"/>
    </location>
</feature>
<evidence type="ECO:0008006" key="5">
    <source>
        <dbReference type="Google" id="ProtNLM"/>
    </source>
</evidence>
<dbReference type="GO" id="GO:0005975">
    <property type="term" value="P:carbohydrate metabolic process"/>
    <property type="evidence" value="ECO:0007669"/>
    <property type="project" value="InterPro"/>
</dbReference>
<protein>
    <recommendedName>
        <fullName evidence="5">Six-hairpin glycosidase-like protein</fullName>
    </recommendedName>
</protein>
<gene>
    <name evidence="3" type="ORF">BDV95DRAFT_518128</name>
</gene>
<dbReference type="Gene3D" id="1.50.10.20">
    <property type="match status" value="1"/>
</dbReference>
<name>A0A7C8MC13_9PLEO</name>
<evidence type="ECO:0000313" key="3">
    <source>
        <dbReference type="EMBL" id="KAF2872855.1"/>
    </source>
</evidence>
<sequence>MRLVRMALGTRLVRVFALVLALSPFLASARESDQQPLADPAYTPEKQDDLRSLNPSPYSPDAPHDAAPTSACALTHVATANSPGKLHDAISTMQTEYFALWLGKWTTAVDWTAAVMNTYLTGVLSALSGTSDRSRTLDSEAQKVENEINKYFSQSTTYFFGEDIFAIRNQAFDDMLWVVLGWLDSIKFIEAHTGRHFPRATEQDEGDWHGTQFIPVFSHRARVFYELAEEGWGEKLCGGGMVWNPRLLPYKNAITNELFISASVEMYLHFPGDNNSSPFMVAAKGNEGSSTYDAKFLTNAVAGYDWLKNSNMTNEQGLYVDGFHIKDHAHNRSKTECDERNEMVYSYNQGVVLTGLRGLWEATGNLTYLLDGHELIRNVMHATGWTSSSTSSPITSSTWSGLGADGILTELCDPAGACSQDGQTFKGIFFHHLVAFCAPLPATPVQRGKTFAAGRELRVLHRRSCNGYLKWVVHNAGAAWSTRDEKGRFGAWWGVGGEAGLRDAALLPQGAVDYRNKDPRFAMADGDSHQEPVFRRMSKGPPVHGKGDLNNRGRGRTVETQGGGVAVLRAEREFLRRWGEGEADD</sequence>
<evidence type="ECO:0000256" key="1">
    <source>
        <dbReference type="SAM" id="MobiDB-lite"/>
    </source>
</evidence>
<dbReference type="SUPFAM" id="SSF48208">
    <property type="entry name" value="Six-hairpin glycosidases"/>
    <property type="match status" value="1"/>
</dbReference>
<feature type="region of interest" description="Disordered" evidence="1">
    <location>
        <begin position="524"/>
        <end position="561"/>
    </location>
</feature>
<evidence type="ECO:0000313" key="4">
    <source>
        <dbReference type="Proteomes" id="UP000481861"/>
    </source>
</evidence>
<reference evidence="3 4" key="1">
    <citation type="submission" date="2020-01" db="EMBL/GenBank/DDBJ databases">
        <authorList>
            <consortium name="DOE Joint Genome Institute"/>
            <person name="Haridas S."/>
            <person name="Albert R."/>
            <person name="Binder M."/>
            <person name="Bloem J."/>
            <person name="Labutti K."/>
            <person name="Salamov A."/>
            <person name="Andreopoulos B."/>
            <person name="Baker S.E."/>
            <person name="Barry K."/>
            <person name="Bills G."/>
            <person name="Bluhm B.H."/>
            <person name="Cannon C."/>
            <person name="Castanera R."/>
            <person name="Culley D.E."/>
            <person name="Daum C."/>
            <person name="Ezra D."/>
            <person name="Gonzalez J.B."/>
            <person name="Henrissat B."/>
            <person name="Kuo A."/>
            <person name="Liang C."/>
            <person name="Lipzen A."/>
            <person name="Lutzoni F."/>
            <person name="Magnuson J."/>
            <person name="Mondo S."/>
            <person name="Nolan M."/>
            <person name="Ohm R."/>
            <person name="Pangilinan J."/>
            <person name="Park H.-J.H."/>
            <person name="Ramirez L."/>
            <person name="Alfaro M."/>
            <person name="Sun H."/>
            <person name="Tritt A."/>
            <person name="Yoshinaga Y."/>
            <person name="Zwiers L.-H.L."/>
            <person name="Turgeon B.G."/>
            <person name="Goodwin S.B."/>
            <person name="Spatafora J.W."/>
            <person name="Crous P.W."/>
            <person name="Grigoriev I.V."/>
        </authorList>
    </citation>
    <scope>NUCLEOTIDE SEQUENCE [LARGE SCALE GENOMIC DNA]</scope>
    <source>
        <strain evidence="3 4">CBS 611.86</strain>
    </source>
</reference>
<dbReference type="InterPro" id="IPR008928">
    <property type="entry name" value="6-hairpin_glycosidase_sf"/>
</dbReference>
<dbReference type="AlphaFoldDB" id="A0A7C8MC13"/>
<dbReference type="Proteomes" id="UP000481861">
    <property type="component" value="Unassembled WGS sequence"/>
</dbReference>
<feature type="signal peptide" evidence="2">
    <location>
        <begin position="1"/>
        <end position="29"/>
    </location>
</feature>
<organism evidence="3 4">
    <name type="scientific">Massariosphaeria phaeospora</name>
    <dbReference type="NCBI Taxonomy" id="100035"/>
    <lineage>
        <taxon>Eukaryota</taxon>
        <taxon>Fungi</taxon>
        <taxon>Dikarya</taxon>
        <taxon>Ascomycota</taxon>
        <taxon>Pezizomycotina</taxon>
        <taxon>Dothideomycetes</taxon>
        <taxon>Pleosporomycetidae</taxon>
        <taxon>Pleosporales</taxon>
        <taxon>Pleosporales incertae sedis</taxon>
        <taxon>Massariosphaeria</taxon>
    </lineage>
</organism>
<feature type="region of interest" description="Disordered" evidence="1">
    <location>
        <begin position="33"/>
        <end position="66"/>
    </location>
</feature>
<dbReference type="PANTHER" id="PTHR47791:SF2">
    <property type="entry name" value="ENDO MANNANASE, GH76 FAMILY (EUROFUNG)"/>
    <property type="match status" value="1"/>
</dbReference>